<evidence type="ECO:0000256" key="1">
    <source>
        <dbReference type="SAM" id="MobiDB-lite"/>
    </source>
</evidence>
<keyword evidence="3" id="KW-1185">Reference proteome</keyword>
<protein>
    <submittedName>
        <fullName evidence="2">Uncharacterized protein</fullName>
    </submittedName>
</protein>
<feature type="region of interest" description="Disordered" evidence="1">
    <location>
        <begin position="1"/>
        <end position="21"/>
    </location>
</feature>
<gene>
    <name evidence="2" type="primary">HaOG215761</name>
    <name evidence="2" type="ORF">B5X24_HaOG215761</name>
</gene>
<reference evidence="2 3" key="1">
    <citation type="journal article" date="2017" name="BMC Biol.">
        <title>Genomic innovations, transcriptional plasticity and gene loss underlying the evolution and divergence of two highly polyphagous and invasive Helicoverpa pest species.</title>
        <authorList>
            <person name="Pearce S.L."/>
            <person name="Clarke D.F."/>
            <person name="East P.D."/>
            <person name="Elfekih S."/>
            <person name="Gordon K.H."/>
            <person name="Jermiin L.S."/>
            <person name="McGaughran A."/>
            <person name="Oakeshott J.G."/>
            <person name="Papanikolaou A."/>
            <person name="Perera O.P."/>
            <person name="Rane R.V."/>
            <person name="Richards S."/>
            <person name="Tay W.T."/>
            <person name="Walsh T.K."/>
            <person name="Anderson A."/>
            <person name="Anderson C.J."/>
            <person name="Asgari S."/>
            <person name="Board P.G."/>
            <person name="Bretschneider A."/>
            <person name="Campbell P.M."/>
            <person name="Chertemps T."/>
            <person name="Christeller J.T."/>
            <person name="Coppin C.W."/>
            <person name="Downes S.J."/>
            <person name="Duan G."/>
            <person name="Farnsworth C.A."/>
            <person name="Good R.T."/>
            <person name="Han L.B."/>
            <person name="Han Y.C."/>
            <person name="Hatje K."/>
            <person name="Horne I."/>
            <person name="Huang Y.P."/>
            <person name="Hughes D.S."/>
            <person name="Jacquin-Joly E."/>
            <person name="James W."/>
            <person name="Jhangiani S."/>
            <person name="Kollmar M."/>
            <person name="Kuwar S.S."/>
            <person name="Li S."/>
            <person name="Liu N.Y."/>
            <person name="Maibeche M.T."/>
            <person name="Miller J.R."/>
            <person name="Montagne N."/>
            <person name="Perry T."/>
            <person name="Qu J."/>
            <person name="Song S.V."/>
            <person name="Sutton G.G."/>
            <person name="Vogel H."/>
            <person name="Walenz B.P."/>
            <person name="Xu W."/>
            <person name="Zhang H.J."/>
            <person name="Zou Z."/>
            <person name="Batterham P."/>
            <person name="Edwards O.R."/>
            <person name="Feyereisen R."/>
            <person name="Gibbs R.A."/>
            <person name="Heckel D.G."/>
            <person name="McGrath A."/>
            <person name="Robin C."/>
            <person name="Scherer S.E."/>
            <person name="Worley K.C."/>
            <person name="Wu Y.D."/>
        </authorList>
    </citation>
    <scope>NUCLEOTIDE SEQUENCE [LARGE SCALE GENOMIC DNA]</scope>
    <source>
        <strain evidence="2">Harm_GR_Male_#8</strain>
        <tissue evidence="2">Whole organism</tissue>
    </source>
</reference>
<evidence type="ECO:0000313" key="3">
    <source>
        <dbReference type="Proteomes" id="UP000249218"/>
    </source>
</evidence>
<proteinExistence type="predicted"/>
<sequence>MRPTAGPRESQHSGYVDNDGYHGNVGSRALAYYKYRSTRDSVSLTDRNTLRSSVSTRLVQASDSNVSHRTVVDYNNITSVRDEFNDRMCDRDGALGDDEWDDDDVGHVTQSNEDSDVTVLMHKVKQVTLGDDKRRFWSEFYKSRQAKRADTKDCDVTARSSCKFTEEAQLAGSHSCTRSVVEAKETPVERDPLGDNVHSEDLVNCSEVVNDNLGALRQPRNVSTDGDSVRDNDKENIVNANRNILSRKLAAYHASRFRDQPVIPNRDLWSLERNDAATEADSKDYIFNNYNEGAERKPSVKNSLLLRRLHIYEQINSKMK</sequence>
<evidence type="ECO:0000313" key="2">
    <source>
        <dbReference type="EMBL" id="PZC70518.1"/>
    </source>
</evidence>
<organism evidence="2 3">
    <name type="scientific">Helicoverpa armigera</name>
    <name type="common">Cotton bollworm</name>
    <name type="synonym">Heliothis armigera</name>
    <dbReference type="NCBI Taxonomy" id="29058"/>
    <lineage>
        <taxon>Eukaryota</taxon>
        <taxon>Metazoa</taxon>
        <taxon>Ecdysozoa</taxon>
        <taxon>Arthropoda</taxon>
        <taxon>Hexapoda</taxon>
        <taxon>Insecta</taxon>
        <taxon>Pterygota</taxon>
        <taxon>Neoptera</taxon>
        <taxon>Endopterygota</taxon>
        <taxon>Lepidoptera</taxon>
        <taxon>Glossata</taxon>
        <taxon>Ditrysia</taxon>
        <taxon>Noctuoidea</taxon>
        <taxon>Noctuidae</taxon>
        <taxon>Heliothinae</taxon>
        <taxon>Helicoverpa</taxon>
    </lineage>
</organism>
<name>A0A2W1B2L7_HELAM</name>
<dbReference type="AlphaFoldDB" id="A0A2W1B2L7"/>
<accession>A0A2W1B2L7</accession>
<dbReference type="Proteomes" id="UP000249218">
    <property type="component" value="Unassembled WGS sequence"/>
</dbReference>
<dbReference type="EMBL" id="KZ150567">
    <property type="protein sequence ID" value="PZC70518.1"/>
    <property type="molecule type" value="Genomic_DNA"/>
</dbReference>